<dbReference type="EMBL" id="JAUDEA010000008">
    <property type="protein sequence ID" value="MDM8271306.1"/>
    <property type="molecule type" value="Genomic_DNA"/>
</dbReference>
<keyword evidence="2" id="KW-1185">Reference proteome</keyword>
<reference evidence="1 2" key="2">
    <citation type="submission" date="2023-06" db="EMBL/GenBank/DDBJ databases">
        <title>Identification and characterization of horizontal gene transfer across gut microbiota members of farm animals based on homology search.</title>
        <authorList>
            <person name="Schwarzerova J."/>
            <person name="Nykrynova M."/>
            <person name="Jureckova K."/>
            <person name="Cejkova D."/>
            <person name="Rychlik I."/>
        </authorList>
    </citation>
    <scope>NUCLEOTIDE SEQUENCE [LARGE SCALE GENOMIC DNA]</scope>
    <source>
        <strain evidence="1 2">153_Feed</strain>
    </source>
</reference>
<comment type="caution">
    <text evidence="1">The sequence shown here is derived from an EMBL/GenBank/DDBJ whole genome shotgun (WGS) entry which is preliminary data.</text>
</comment>
<dbReference type="RefSeq" id="WP_289511390.1">
    <property type="nucleotide sequence ID" value="NZ_JAUDEA010000008.1"/>
</dbReference>
<proteinExistence type="predicted"/>
<evidence type="ECO:0000313" key="2">
    <source>
        <dbReference type="Proteomes" id="UP001529256"/>
    </source>
</evidence>
<evidence type="ECO:0008006" key="3">
    <source>
        <dbReference type="Google" id="ProtNLM"/>
    </source>
</evidence>
<evidence type="ECO:0000313" key="1">
    <source>
        <dbReference type="EMBL" id="MDM8271306.1"/>
    </source>
</evidence>
<reference evidence="2" key="1">
    <citation type="submission" date="2023-06" db="EMBL/GenBank/DDBJ databases">
        <title>Identification and characterization of horizontal gene transfer across gut microbiota members of farm animals based on homology search.</title>
        <authorList>
            <person name="Zeman M."/>
            <person name="Kubasova T."/>
            <person name="Jahodarova E."/>
            <person name="Nykrynova M."/>
            <person name="Rychlik I."/>
        </authorList>
    </citation>
    <scope>NUCLEOTIDE SEQUENCE [LARGE SCALE GENOMIC DNA]</scope>
    <source>
        <strain evidence="2">153_Feed</strain>
    </source>
</reference>
<dbReference type="Proteomes" id="UP001529256">
    <property type="component" value="Unassembled WGS sequence"/>
</dbReference>
<organism evidence="1 2">
    <name type="scientific">Thermophilibacter provencensis</name>
    <dbReference type="NCBI Taxonomy" id="1852386"/>
    <lineage>
        <taxon>Bacteria</taxon>
        <taxon>Bacillati</taxon>
        <taxon>Actinomycetota</taxon>
        <taxon>Coriobacteriia</taxon>
        <taxon>Coriobacteriales</taxon>
        <taxon>Atopobiaceae</taxon>
        <taxon>Thermophilibacter</taxon>
    </lineage>
</organism>
<accession>A0ABT7V3Z4</accession>
<reference evidence="1 2" key="3">
    <citation type="submission" date="2023-06" db="EMBL/GenBank/DDBJ databases">
        <authorList>
            <person name="Zeman M."/>
            <person name="Kubasova T."/>
            <person name="Jahodarova E."/>
            <person name="Nykrynova M."/>
            <person name="Rychlik I."/>
        </authorList>
    </citation>
    <scope>NUCLEOTIDE SEQUENCE [LARGE SCALE GENOMIC DNA]</scope>
    <source>
        <strain evidence="1 2">153_Feed</strain>
    </source>
</reference>
<sequence>MGAHDCDRQIETAILNDKLLRGREQFARSEVSELEFARAMDARYRAMLEGGETAHDLVDEG</sequence>
<protein>
    <recommendedName>
        <fullName evidence="3">Antitoxin VbhA domain-containing protein</fullName>
    </recommendedName>
</protein>
<name>A0ABT7V3Z4_9ACTN</name>
<gene>
    <name evidence="1" type="ORF">QUW25_06445</name>
</gene>